<keyword evidence="3" id="KW-1185">Reference proteome</keyword>
<evidence type="ECO:0000313" key="2">
    <source>
        <dbReference type="EMBL" id="AKT36396.1"/>
    </source>
</evidence>
<reference evidence="2 3" key="1">
    <citation type="submission" date="2015-07" db="EMBL/GenBank/DDBJ databases">
        <title>Genome analysis of myxobacterium Chondromyces crocatus Cm c5 reveals a high potential for natural compound synthesis and the genetic basis for the loss of fruiting body formation.</title>
        <authorList>
            <person name="Zaburannyi N."/>
            <person name="Bunk B."/>
            <person name="Maier J."/>
            <person name="Overmann J."/>
            <person name="Mueller R."/>
        </authorList>
    </citation>
    <scope>NUCLEOTIDE SEQUENCE [LARGE SCALE GENOMIC DNA]</scope>
    <source>
        <strain evidence="2 3">Cm c5</strain>
    </source>
</reference>
<sequence>MSPGAARDPSLSLREALPKYFAENHFGDDGGYGATWVTFKFGPVPIPFPNTAARVRAVRYHDMHHLITGYRADQATGEFEISAWEIGAGCRSYWAAWQLNLGGVAGGVLIAPRRTFRAFVRGRRTSSLYGRDYEALLDRTIGEVMAECGLDRPTKARASDAVLFPLVVVAGLIMGLLSILLLVLVAPVLLAVGMIRRLRTDKEARATA</sequence>
<evidence type="ECO:0008006" key="4">
    <source>
        <dbReference type="Google" id="ProtNLM"/>
    </source>
</evidence>
<feature type="transmembrane region" description="Helical" evidence="1">
    <location>
        <begin position="162"/>
        <end position="195"/>
    </location>
</feature>
<dbReference type="AlphaFoldDB" id="A0A0K1E682"/>
<dbReference type="KEGG" id="ccro:CMC5_005090"/>
<keyword evidence="1" id="KW-1133">Transmembrane helix</keyword>
<dbReference type="RefSeq" id="WP_050435668.1">
    <property type="nucleotide sequence ID" value="NZ_CP012159.1"/>
</dbReference>
<proteinExistence type="predicted"/>
<evidence type="ECO:0000256" key="1">
    <source>
        <dbReference type="SAM" id="Phobius"/>
    </source>
</evidence>
<evidence type="ECO:0000313" key="3">
    <source>
        <dbReference type="Proteomes" id="UP000067626"/>
    </source>
</evidence>
<dbReference type="OrthoDB" id="1188699at2"/>
<gene>
    <name evidence="2" type="ORF">CMC5_005090</name>
</gene>
<organism evidence="2 3">
    <name type="scientific">Chondromyces crocatus</name>
    <dbReference type="NCBI Taxonomy" id="52"/>
    <lineage>
        <taxon>Bacteria</taxon>
        <taxon>Pseudomonadati</taxon>
        <taxon>Myxococcota</taxon>
        <taxon>Polyangia</taxon>
        <taxon>Polyangiales</taxon>
        <taxon>Polyangiaceae</taxon>
        <taxon>Chondromyces</taxon>
    </lineage>
</organism>
<keyword evidence="1" id="KW-0812">Transmembrane</keyword>
<dbReference type="Proteomes" id="UP000067626">
    <property type="component" value="Chromosome"/>
</dbReference>
<keyword evidence="1" id="KW-0472">Membrane</keyword>
<name>A0A0K1E682_CHOCO</name>
<dbReference type="PATRIC" id="fig|52.7.peg.544"/>
<accession>A0A0K1E682</accession>
<dbReference type="EMBL" id="CP012159">
    <property type="protein sequence ID" value="AKT36396.1"/>
    <property type="molecule type" value="Genomic_DNA"/>
</dbReference>
<protein>
    <recommendedName>
        <fullName evidence="4">Ubiquinone biosynthesis protein</fullName>
    </recommendedName>
</protein>